<dbReference type="PANTHER" id="PTHR40393:SF1">
    <property type="entry name" value="LYSINE BIOSYNTHESIS PROTEIN-RELATED"/>
    <property type="match status" value="1"/>
</dbReference>
<dbReference type="OrthoDB" id="2628219at2"/>
<dbReference type="Proteomes" id="UP000197025">
    <property type="component" value="Unassembled WGS sequence"/>
</dbReference>
<keyword evidence="2" id="KW-1185">Reference proteome</keyword>
<dbReference type="AlphaFoldDB" id="A0A212RKE9"/>
<sequence length="56" mass="6088">MSQAICPECAAGVPLREDVMLHEFLTCPECGTALEVVSLSPLTLDRAPQVEEDWGE</sequence>
<dbReference type="RefSeq" id="WP_088572125.1">
    <property type="nucleotide sequence ID" value="NZ_FYEK01000066.1"/>
</dbReference>
<gene>
    <name evidence="1" type="ORF">SAMN02746019_00016860</name>
</gene>
<organism evidence="1 2">
    <name type="scientific">Thermoflexus hugenholtzii JAD2</name>
    <dbReference type="NCBI Taxonomy" id="877466"/>
    <lineage>
        <taxon>Bacteria</taxon>
        <taxon>Bacillati</taxon>
        <taxon>Chloroflexota</taxon>
        <taxon>Thermoflexia</taxon>
        <taxon>Thermoflexales</taxon>
        <taxon>Thermoflexaceae</taxon>
        <taxon>Thermoflexus</taxon>
    </lineage>
</organism>
<evidence type="ECO:0000313" key="1">
    <source>
        <dbReference type="EMBL" id="SNB72966.1"/>
    </source>
</evidence>
<dbReference type="InParanoid" id="A0A212RKE9"/>
<dbReference type="PANTHER" id="PTHR40393">
    <property type="entry name" value="LYSINE BIOSYNTHESIS PROTEIN-RELATED-RELATED"/>
    <property type="match status" value="1"/>
</dbReference>
<dbReference type="InterPro" id="IPR005906">
    <property type="entry name" value="LysW"/>
</dbReference>
<dbReference type="EMBL" id="FYEK01000066">
    <property type="protein sequence ID" value="SNB72966.1"/>
    <property type="molecule type" value="Genomic_DNA"/>
</dbReference>
<dbReference type="NCBIfam" id="TIGR01206">
    <property type="entry name" value="lysW"/>
    <property type="match status" value="1"/>
</dbReference>
<proteinExistence type="predicted"/>
<dbReference type="Pfam" id="PF21344">
    <property type="entry name" value="Zn_ribbon_LysW"/>
    <property type="match status" value="1"/>
</dbReference>
<evidence type="ECO:0000313" key="2">
    <source>
        <dbReference type="Proteomes" id="UP000197025"/>
    </source>
</evidence>
<accession>A0A212RKE9</accession>
<protein>
    <submittedName>
        <fullName evidence="1">Alpha-aminoadipate carrier protein LysW</fullName>
    </submittedName>
</protein>
<reference evidence="2" key="1">
    <citation type="submission" date="2017-06" db="EMBL/GenBank/DDBJ databases">
        <authorList>
            <person name="Varghese N."/>
            <person name="Submissions S."/>
        </authorList>
    </citation>
    <scope>NUCLEOTIDE SEQUENCE [LARGE SCALE GENOMIC DNA]</scope>
    <source>
        <strain evidence="2">JAD2</strain>
    </source>
</reference>
<dbReference type="Gene3D" id="2.20.28.160">
    <property type="match status" value="1"/>
</dbReference>
<name>A0A212RKE9_9CHLR</name>